<evidence type="ECO:0000256" key="3">
    <source>
        <dbReference type="ARBA" id="ARBA00023002"/>
    </source>
</evidence>
<dbReference type="HOGENOM" id="CLU_010194_44_4_1"/>
<evidence type="ECO:0000256" key="2">
    <source>
        <dbReference type="ARBA" id="ARBA00022857"/>
    </source>
</evidence>
<dbReference type="GO" id="GO:0016491">
    <property type="term" value="F:oxidoreductase activity"/>
    <property type="evidence" value="ECO:0007669"/>
    <property type="project" value="UniProtKB-KW"/>
</dbReference>
<dbReference type="OrthoDB" id="542013at2759"/>
<organism evidence="4 5">
    <name type="scientific">Exophiala sideris</name>
    <dbReference type="NCBI Taxonomy" id="1016849"/>
    <lineage>
        <taxon>Eukaryota</taxon>
        <taxon>Fungi</taxon>
        <taxon>Dikarya</taxon>
        <taxon>Ascomycota</taxon>
        <taxon>Pezizomycotina</taxon>
        <taxon>Eurotiomycetes</taxon>
        <taxon>Chaetothyriomycetidae</taxon>
        <taxon>Chaetothyriales</taxon>
        <taxon>Herpotrichiellaceae</taxon>
        <taxon>Exophiala</taxon>
    </lineage>
</organism>
<dbReference type="InterPro" id="IPR036291">
    <property type="entry name" value="NAD(P)-bd_dom_sf"/>
</dbReference>
<dbReference type="PRINTS" id="PR00081">
    <property type="entry name" value="GDHRDH"/>
</dbReference>
<dbReference type="Pfam" id="PF00106">
    <property type="entry name" value="adh_short"/>
    <property type="match status" value="1"/>
</dbReference>
<proteinExistence type="inferred from homology"/>
<dbReference type="SUPFAM" id="SSF51735">
    <property type="entry name" value="NAD(P)-binding Rossmann-fold domains"/>
    <property type="match status" value="1"/>
</dbReference>
<evidence type="ECO:0008006" key="6">
    <source>
        <dbReference type="Google" id="ProtNLM"/>
    </source>
</evidence>
<dbReference type="STRING" id="1016849.A0A0D1X577"/>
<evidence type="ECO:0000313" key="4">
    <source>
        <dbReference type="EMBL" id="KIV82841.1"/>
    </source>
</evidence>
<dbReference type="InterPro" id="IPR002347">
    <property type="entry name" value="SDR_fam"/>
</dbReference>
<evidence type="ECO:0000256" key="1">
    <source>
        <dbReference type="ARBA" id="ARBA00006484"/>
    </source>
</evidence>
<dbReference type="Gene3D" id="3.40.50.720">
    <property type="entry name" value="NAD(P)-binding Rossmann-like Domain"/>
    <property type="match status" value="1"/>
</dbReference>
<keyword evidence="3" id="KW-0560">Oxidoreductase</keyword>
<comment type="similarity">
    <text evidence="1">Belongs to the short-chain dehydrogenases/reductases (SDR) family.</text>
</comment>
<name>A0A0D1X577_9EURO</name>
<dbReference type="PANTHER" id="PTHR24320:SF252">
    <property type="entry name" value="DEHYDROGENASE_REDUCTASE FAMILY PROTEIN, PUTATIVE (AFU_ORTHOLOGUE AFUA_3G08550)-RELATED"/>
    <property type="match status" value="1"/>
</dbReference>
<dbReference type="EMBL" id="KN846952">
    <property type="protein sequence ID" value="KIV82841.1"/>
    <property type="molecule type" value="Genomic_DNA"/>
</dbReference>
<evidence type="ECO:0000313" key="5">
    <source>
        <dbReference type="Proteomes" id="UP000053599"/>
    </source>
</evidence>
<keyword evidence="2" id="KW-0521">NADP</keyword>
<sequence length="333" mass="35969">MPGVTQFLRGQVTTPPLPTVDCTGRTILVTGANSGLGLEAAKLLAQLNCSTIVLACRTLAKGEKTQEVIESALGRNSRKSQFILLELDLGSFQNVVAFSERCKDLPRIDAAILNAGVQEAEFSLTEGYETTITINVISTFLLTTLLVPTLRRSAMKYNITPTIAVVGSAVHFWTNEKALTDAAEGQILKTLSDPKKADMPGRYFLSKLPVMLLIKHLATVLTKSAKADPTSKPFVIINNVAPGLCNTNLTRAQSAAFKTAVRVFSRSAEHGARTLVHGAIAGKESHGQYLSECQVKPYSSFVQSAEGDKTAQRLWDELSAIYENVKPGCTKEL</sequence>
<protein>
    <recommendedName>
        <fullName evidence="6">Ketoreductase (KR) domain-containing protein</fullName>
    </recommendedName>
</protein>
<dbReference type="Proteomes" id="UP000053599">
    <property type="component" value="Unassembled WGS sequence"/>
</dbReference>
<gene>
    <name evidence="4" type="ORF">PV11_04914</name>
</gene>
<accession>A0A0D1X577</accession>
<dbReference type="PANTHER" id="PTHR24320">
    <property type="entry name" value="RETINOL DEHYDROGENASE"/>
    <property type="match status" value="1"/>
</dbReference>
<dbReference type="AlphaFoldDB" id="A0A0D1X577"/>
<reference evidence="4 5" key="1">
    <citation type="submission" date="2015-01" db="EMBL/GenBank/DDBJ databases">
        <title>The Genome Sequence of Exophiala sideris CBS121828.</title>
        <authorList>
            <consortium name="The Broad Institute Genomics Platform"/>
            <person name="Cuomo C."/>
            <person name="de Hoog S."/>
            <person name="Gorbushina A."/>
            <person name="Stielow B."/>
            <person name="Teixiera M."/>
            <person name="Abouelleil A."/>
            <person name="Chapman S.B."/>
            <person name="Priest M."/>
            <person name="Young S.K."/>
            <person name="Wortman J."/>
            <person name="Nusbaum C."/>
            <person name="Birren B."/>
        </authorList>
    </citation>
    <scope>NUCLEOTIDE SEQUENCE [LARGE SCALE GENOMIC DNA]</scope>
    <source>
        <strain evidence="4 5">CBS 121828</strain>
    </source>
</reference>